<organism evidence="2 3">
    <name type="scientific">Purpureocillium lilacinum</name>
    <name type="common">Paecilomyces lilacinus</name>
    <dbReference type="NCBI Taxonomy" id="33203"/>
    <lineage>
        <taxon>Eukaryota</taxon>
        <taxon>Fungi</taxon>
        <taxon>Dikarya</taxon>
        <taxon>Ascomycota</taxon>
        <taxon>Pezizomycotina</taxon>
        <taxon>Sordariomycetes</taxon>
        <taxon>Hypocreomycetidae</taxon>
        <taxon>Hypocreales</taxon>
        <taxon>Ophiocordycipitaceae</taxon>
        <taxon>Purpureocillium</taxon>
    </lineage>
</organism>
<proteinExistence type="predicted"/>
<reference evidence="2 3" key="1">
    <citation type="submission" date="2016-02" db="EMBL/GenBank/DDBJ databases">
        <title>Biosynthesis of antibiotic leucinostatins and their inhibition on Phytophthora in bio-control Purpureocillium lilacinum.</title>
        <authorList>
            <person name="Wang G."/>
            <person name="Liu Z."/>
            <person name="Lin R."/>
            <person name="Li E."/>
            <person name="Mao Z."/>
            <person name="Ling J."/>
            <person name="Yin W."/>
            <person name="Xie B."/>
        </authorList>
    </citation>
    <scope>NUCLEOTIDE SEQUENCE [LARGE SCALE GENOMIC DNA]</scope>
    <source>
        <strain evidence="2">PLFJ-1</strain>
    </source>
</reference>
<sequence length="237" mass="26925">MAPSLETLLVAALLKITANLDSAQDVLALARVSKTMYERVTTRSQQILEPFITPKVFCLNLGVLLRTAYAATVFRDCLSQLADFEIPAPVTINNFSVLACAAHLADNTMRYVNVNGMRAVYFQALCPFNLIVTHVTASYSVWLNKAICMQRCALVRYAALIWLSKQEPLRGSEEHYAWRDFLLDFYPEDAVNNELCCEHWCSLVQDLYLPEGSEKLMKSFDWDPADFELVLPPHFFQ</sequence>
<feature type="signal peptide" evidence="1">
    <location>
        <begin position="1"/>
        <end position="23"/>
    </location>
</feature>
<dbReference type="EMBL" id="LSBI01000005">
    <property type="protein sequence ID" value="OAQ90062.1"/>
    <property type="molecule type" value="Genomic_DNA"/>
</dbReference>
<evidence type="ECO:0000313" key="2">
    <source>
        <dbReference type="EMBL" id="OAQ90062.1"/>
    </source>
</evidence>
<protein>
    <submittedName>
        <fullName evidence="2">Uncharacterized protein</fullName>
    </submittedName>
</protein>
<dbReference type="GeneID" id="28888599"/>
<accession>A0A179HJH6</accession>
<evidence type="ECO:0000256" key="1">
    <source>
        <dbReference type="SAM" id="SignalP"/>
    </source>
</evidence>
<evidence type="ECO:0000313" key="3">
    <source>
        <dbReference type="Proteomes" id="UP000078340"/>
    </source>
</evidence>
<dbReference type="AlphaFoldDB" id="A0A179HJH6"/>
<gene>
    <name evidence="2" type="ORF">VFPFJ_06475</name>
</gene>
<dbReference type="Proteomes" id="UP000078340">
    <property type="component" value="Unassembled WGS sequence"/>
</dbReference>
<feature type="chain" id="PRO_5008103601" evidence="1">
    <location>
        <begin position="24"/>
        <end position="237"/>
    </location>
</feature>
<keyword evidence="1" id="KW-0732">Signal</keyword>
<name>A0A179HJH6_PURLI</name>
<dbReference type="KEGG" id="plj:28888599"/>
<comment type="caution">
    <text evidence="2">The sequence shown here is derived from an EMBL/GenBank/DDBJ whole genome shotgun (WGS) entry which is preliminary data.</text>
</comment>